<evidence type="ECO:0000313" key="6">
    <source>
        <dbReference type="Proteomes" id="UP000494165"/>
    </source>
</evidence>
<dbReference type="AlphaFoldDB" id="A0A8S1BZQ6"/>
<evidence type="ECO:0008006" key="7">
    <source>
        <dbReference type="Google" id="ProtNLM"/>
    </source>
</evidence>
<dbReference type="InterPro" id="IPR007701">
    <property type="entry name" value="Interferon-rel_develop_reg_N"/>
</dbReference>
<feature type="compositionally biased region" description="Basic residues" evidence="2">
    <location>
        <begin position="1"/>
        <end position="17"/>
    </location>
</feature>
<evidence type="ECO:0000259" key="3">
    <source>
        <dbReference type="Pfam" id="PF04836"/>
    </source>
</evidence>
<evidence type="ECO:0000256" key="2">
    <source>
        <dbReference type="SAM" id="MobiDB-lite"/>
    </source>
</evidence>
<sequence length="417" mass="45115">MPKGGKKKSANGHQRGRGRVENVSDDESILDNASVVSIASSSIPDEAEAEVDEKSQEEAFEEKLLECVENLSEKSAQTRTLALQSMATALSKKYLPDFVFDRHMTLSEAIRSSLRRGRGAEQEAAAQLAPLLCVCLGACDEAEEVAASLSTTLLQVAADASANPHARAKCCWSLAVLAFLTELEPSEALASERLLADVFSGSYLKGDGHTPNITADTAALHAAALSGWTLLATVDGCQNLDAVGQDHLIDMLGSGHLDVRVAAGEALAVMHEIKPLEAPEQVCELLAALATDSSRFRAKKERKAQRSSFREILAYIEEGRAPELKIRFGQECLELGTWALRKHYEAFCQVLGSGLNLHLAQNDLLRQVFRLGDPINAATPTHKVTKLERHLMNAAAFKARTISRSKNRDKRSATASC</sequence>
<dbReference type="Proteomes" id="UP000494165">
    <property type="component" value="Unassembled WGS sequence"/>
</dbReference>
<evidence type="ECO:0000313" key="5">
    <source>
        <dbReference type="EMBL" id="CAB3359472.1"/>
    </source>
</evidence>
<feature type="region of interest" description="Disordered" evidence="2">
    <location>
        <begin position="1"/>
        <end position="27"/>
    </location>
</feature>
<dbReference type="EMBL" id="CADEPI010000001">
    <property type="protein sequence ID" value="CAB3359472.1"/>
    <property type="molecule type" value="Genomic_DNA"/>
</dbReference>
<organism evidence="5 6">
    <name type="scientific">Cloeon dipterum</name>
    <dbReference type="NCBI Taxonomy" id="197152"/>
    <lineage>
        <taxon>Eukaryota</taxon>
        <taxon>Metazoa</taxon>
        <taxon>Ecdysozoa</taxon>
        <taxon>Arthropoda</taxon>
        <taxon>Hexapoda</taxon>
        <taxon>Insecta</taxon>
        <taxon>Pterygota</taxon>
        <taxon>Palaeoptera</taxon>
        <taxon>Ephemeroptera</taxon>
        <taxon>Pisciforma</taxon>
        <taxon>Baetidae</taxon>
        <taxon>Cloeon</taxon>
    </lineage>
</organism>
<accession>A0A8S1BZQ6</accession>
<dbReference type="InterPro" id="IPR039777">
    <property type="entry name" value="IFRD"/>
</dbReference>
<dbReference type="Pfam" id="PF05004">
    <property type="entry name" value="IFRD"/>
    <property type="match status" value="1"/>
</dbReference>
<feature type="domain" description="Interferon-related developmental regulator N-terminal" evidence="4">
    <location>
        <begin position="34"/>
        <end position="317"/>
    </location>
</feature>
<name>A0A8S1BZQ6_9INSE</name>
<proteinExistence type="inferred from homology"/>
<evidence type="ECO:0000256" key="1">
    <source>
        <dbReference type="ARBA" id="ARBA00008828"/>
    </source>
</evidence>
<comment type="similarity">
    <text evidence="1">Belongs to the IFRD family.</text>
</comment>
<dbReference type="Pfam" id="PF04836">
    <property type="entry name" value="IFRD_C"/>
    <property type="match status" value="1"/>
</dbReference>
<dbReference type="PANTHER" id="PTHR12354:SF1">
    <property type="entry name" value="INTERFERON-RELATED DEVELOPMENTAL REGULATOR 1"/>
    <property type="match status" value="1"/>
</dbReference>
<dbReference type="OrthoDB" id="18978at2759"/>
<gene>
    <name evidence="5" type="ORF">CLODIP_2_CD05200</name>
</gene>
<keyword evidence="6" id="KW-1185">Reference proteome</keyword>
<dbReference type="InterPro" id="IPR006921">
    <property type="entry name" value="Interferon-rel_develop_reg_C"/>
</dbReference>
<dbReference type="SUPFAM" id="SSF48371">
    <property type="entry name" value="ARM repeat"/>
    <property type="match status" value="1"/>
</dbReference>
<protein>
    <recommendedName>
        <fullName evidence="7">Interferon-related developmental regulator N-terminal domain-containing protein</fullName>
    </recommendedName>
</protein>
<dbReference type="PANTHER" id="PTHR12354">
    <property type="entry name" value="INTERFERON-RELATED DEVELOPMENTAL REGULATOR"/>
    <property type="match status" value="1"/>
</dbReference>
<feature type="domain" description="Interferon-related developmental regulator C-terminal" evidence="3">
    <location>
        <begin position="362"/>
        <end position="412"/>
    </location>
</feature>
<comment type="caution">
    <text evidence="5">The sequence shown here is derived from an EMBL/GenBank/DDBJ whole genome shotgun (WGS) entry which is preliminary data.</text>
</comment>
<evidence type="ECO:0000259" key="4">
    <source>
        <dbReference type="Pfam" id="PF05004"/>
    </source>
</evidence>
<dbReference type="InterPro" id="IPR016024">
    <property type="entry name" value="ARM-type_fold"/>
</dbReference>
<reference evidence="5 6" key="1">
    <citation type="submission" date="2020-04" db="EMBL/GenBank/DDBJ databases">
        <authorList>
            <person name="Alioto T."/>
            <person name="Alioto T."/>
            <person name="Gomez Garrido J."/>
        </authorList>
    </citation>
    <scope>NUCLEOTIDE SEQUENCE [LARGE SCALE GENOMIC DNA]</scope>
</reference>